<proteinExistence type="predicted"/>
<dbReference type="EMBL" id="SWFS01000328">
    <property type="protein sequence ID" value="KAA8909991.1"/>
    <property type="molecule type" value="Genomic_DNA"/>
</dbReference>
<dbReference type="AlphaFoldDB" id="A0A642V1C6"/>
<feature type="compositionally biased region" description="Basic and acidic residues" evidence="1">
    <location>
        <begin position="148"/>
        <end position="170"/>
    </location>
</feature>
<name>A0A642V1C6_9ASCO</name>
<feature type="region of interest" description="Disordered" evidence="1">
    <location>
        <begin position="145"/>
        <end position="170"/>
    </location>
</feature>
<sequence>MDVTISSACFGKAFCGTVKYSFQDITSRVSTTISNLLGKILDPHRIVSHFAGFIVIPHEFSNKSKSLQFNCGRAIAGDHGYDFLCSSDANMLPDGVLPQLFMVLEKRLFKNENSYREAGITCFQHCLQEVEKDTVDMKLDFKNMLPRGEQEQREKGIPSDEEHRELDIEL</sequence>
<gene>
    <name evidence="2" type="ORF">TRICI_004273</name>
</gene>
<evidence type="ECO:0000313" key="3">
    <source>
        <dbReference type="Proteomes" id="UP000761534"/>
    </source>
</evidence>
<dbReference type="VEuPathDB" id="FungiDB:TRICI_004273"/>
<dbReference type="Proteomes" id="UP000761534">
    <property type="component" value="Unassembled WGS sequence"/>
</dbReference>
<reference evidence="2" key="1">
    <citation type="journal article" date="2019" name="G3 (Bethesda)">
        <title>Genome Assemblies of Two Rare Opportunistic Yeast Pathogens: Diutina rugosa (syn. Candida rugosa) and Trichomonascus ciferrii (syn. Candida ciferrii).</title>
        <authorList>
            <person name="Mixao V."/>
            <person name="Saus E."/>
            <person name="Hansen A.P."/>
            <person name="Lass-Florl C."/>
            <person name="Gabaldon T."/>
        </authorList>
    </citation>
    <scope>NUCLEOTIDE SEQUENCE</scope>
    <source>
        <strain evidence="2">CBS 4856</strain>
    </source>
</reference>
<protein>
    <submittedName>
        <fullName evidence="2">Uncharacterized protein</fullName>
    </submittedName>
</protein>
<evidence type="ECO:0000256" key="1">
    <source>
        <dbReference type="SAM" id="MobiDB-lite"/>
    </source>
</evidence>
<evidence type="ECO:0000313" key="2">
    <source>
        <dbReference type="EMBL" id="KAA8909991.1"/>
    </source>
</evidence>
<organism evidence="2 3">
    <name type="scientific">Trichomonascus ciferrii</name>
    <dbReference type="NCBI Taxonomy" id="44093"/>
    <lineage>
        <taxon>Eukaryota</taxon>
        <taxon>Fungi</taxon>
        <taxon>Dikarya</taxon>
        <taxon>Ascomycota</taxon>
        <taxon>Saccharomycotina</taxon>
        <taxon>Dipodascomycetes</taxon>
        <taxon>Dipodascales</taxon>
        <taxon>Trichomonascaceae</taxon>
        <taxon>Trichomonascus</taxon>
        <taxon>Trichomonascus ciferrii complex</taxon>
    </lineage>
</organism>
<accession>A0A642V1C6</accession>
<keyword evidence="3" id="KW-1185">Reference proteome</keyword>
<comment type="caution">
    <text evidence="2">The sequence shown here is derived from an EMBL/GenBank/DDBJ whole genome shotgun (WGS) entry which is preliminary data.</text>
</comment>